<evidence type="ECO:0000313" key="9">
    <source>
        <dbReference type="Proteomes" id="UP000541444"/>
    </source>
</evidence>
<keyword evidence="3" id="KW-0808">Transferase</keyword>
<dbReference type="EMBL" id="JACGCM010002686">
    <property type="protein sequence ID" value="KAF6136593.1"/>
    <property type="molecule type" value="Genomic_DNA"/>
</dbReference>
<comment type="similarity">
    <text evidence="2">Belongs to the glycosyltransferase 47 family.</text>
</comment>
<keyword evidence="6" id="KW-0812">Transmembrane</keyword>
<gene>
    <name evidence="8" type="ORF">GIB67_016049</name>
</gene>
<dbReference type="InterPro" id="IPR004263">
    <property type="entry name" value="Exostosin"/>
</dbReference>
<protein>
    <recommendedName>
        <fullName evidence="7">Exostosin GT47 domain-containing protein</fullName>
    </recommendedName>
</protein>
<dbReference type="PANTHER" id="PTHR11062:SF99">
    <property type="entry name" value="EXOSTOSIN FAMILY PROTEIN"/>
    <property type="match status" value="1"/>
</dbReference>
<accession>A0A7J7L1V5</accession>
<evidence type="ECO:0000256" key="6">
    <source>
        <dbReference type="SAM" id="Phobius"/>
    </source>
</evidence>
<keyword evidence="9" id="KW-1185">Reference proteome</keyword>
<organism evidence="8 9">
    <name type="scientific">Kingdonia uniflora</name>
    <dbReference type="NCBI Taxonomy" id="39325"/>
    <lineage>
        <taxon>Eukaryota</taxon>
        <taxon>Viridiplantae</taxon>
        <taxon>Streptophyta</taxon>
        <taxon>Embryophyta</taxon>
        <taxon>Tracheophyta</taxon>
        <taxon>Spermatophyta</taxon>
        <taxon>Magnoliopsida</taxon>
        <taxon>Ranunculales</taxon>
        <taxon>Circaeasteraceae</taxon>
        <taxon>Kingdonia</taxon>
    </lineage>
</organism>
<dbReference type="PANTHER" id="PTHR11062">
    <property type="entry name" value="EXOSTOSIN HEPARAN SULFATE GLYCOSYLTRANSFERASE -RELATED"/>
    <property type="match status" value="1"/>
</dbReference>
<evidence type="ECO:0000259" key="7">
    <source>
        <dbReference type="Pfam" id="PF03016"/>
    </source>
</evidence>
<evidence type="ECO:0000256" key="1">
    <source>
        <dbReference type="ARBA" id="ARBA00004323"/>
    </source>
</evidence>
<evidence type="ECO:0000256" key="4">
    <source>
        <dbReference type="ARBA" id="ARBA00022968"/>
    </source>
</evidence>
<dbReference type="GO" id="GO:0000139">
    <property type="term" value="C:Golgi membrane"/>
    <property type="evidence" value="ECO:0007669"/>
    <property type="project" value="UniProtKB-SubCell"/>
</dbReference>
<dbReference type="GO" id="GO:0016757">
    <property type="term" value="F:glycosyltransferase activity"/>
    <property type="evidence" value="ECO:0007669"/>
    <property type="project" value="UniProtKB-KW"/>
</dbReference>
<dbReference type="AlphaFoldDB" id="A0A7J7L1V5"/>
<evidence type="ECO:0000313" key="8">
    <source>
        <dbReference type="EMBL" id="KAF6136593.1"/>
    </source>
</evidence>
<evidence type="ECO:0000256" key="2">
    <source>
        <dbReference type="ARBA" id="ARBA00010271"/>
    </source>
</evidence>
<dbReference type="InterPro" id="IPR040911">
    <property type="entry name" value="Exostosin_GT47"/>
</dbReference>
<dbReference type="Proteomes" id="UP000541444">
    <property type="component" value="Unassembled WGS sequence"/>
</dbReference>
<evidence type="ECO:0000256" key="3">
    <source>
        <dbReference type="ARBA" id="ARBA00022676"/>
    </source>
</evidence>
<comment type="caution">
    <text evidence="8">The sequence shown here is derived from an EMBL/GenBank/DDBJ whole genome shotgun (WGS) entry which is preliminary data.</text>
</comment>
<evidence type="ECO:0000256" key="5">
    <source>
        <dbReference type="ARBA" id="ARBA00023034"/>
    </source>
</evidence>
<dbReference type="Pfam" id="PF03016">
    <property type="entry name" value="Exostosin_GT47"/>
    <property type="match status" value="1"/>
</dbReference>
<reference evidence="8 9" key="1">
    <citation type="journal article" date="2020" name="IScience">
        <title>Genome Sequencing of the Endangered Kingdonia uniflora (Circaeasteraceae, Ranunculales) Reveals Potential Mechanisms of Evolutionary Specialization.</title>
        <authorList>
            <person name="Sun Y."/>
            <person name="Deng T."/>
            <person name="Zhang A."/>
            <person name="Moore M.J."/>
            <person name="Landis J.B."/>
            <person name="Lin N."/>
            <person name="Zhang H."/>
            <person name="Zhang X."/>
            <person name="Huang J."/>
            <person name="Zhang X."/>
            <person name="Sun H."/>
            <person name="Wang H."/>
        </authorList>
    </citation>
    <scope>NUCLEOTIDE SEQUENCE [LARGE SCALE GENOMIC DNA]</scope>
    <source>
        <strain evidence="8">TB1705</strain>
        <tissue evidence="8">Leaf</tissue>
    </source>
</reference>
<feature type="transmembrane region" description="Helical" evidence="6">
    <location>
        <begin position="16"/>
        <end position="35"/>
    </location>
</feature>
<keyword evidence="5" id="KW-0333">Golgi apparatus</keyword>
<keyword evidence="3" id="KW-0328">Glycosyltransferase</keyword>
<keyword evidence="6" id="KW-0472">Membrane</keyword>
<proteinExistence type="inferred from homology"/>
<name>A0A7J7L1V5_9MAGN</name>
<dbReference type="OrthoDB" id="1924787at2759"/>
<keyword evidence="4" id="KW-0735">Signal-anchor</keyword>
<sequence>MGERNSHSVGLISRKSLFCLFTVATSIFIFSWFFVLRSTGRSHFIDRHLLPNSRLAAVSDNSPPLNQEKTSGLILNPPETDDIAETIREKDVGKCNSKKLHLKVFMYDLPPEFHFELLGWKSEGNNVWPDIQSKVPEYPGGLNLQHSIEYWLTLDLLSSSFPGLAGSRSAVRILNSSEADVVFVPFFSSLSYNRHSKIIPPEKESKNKLLQEKLVTYLTSQEEWKRSGGRDHVIMAHHPNSMLDARMKLWPAMFILSDFGRYPPNIANVEKDIIAPYKHVIRTFVNDSAGFDKRSTLLYFQGAIYRKDGGFIRQELFYLLKDEKDVHFSFGSVQGDGIRKATQGMHSSKFCLNIAGDTPSSNRLFDAIASHCVPVIISDDIELPYEDILDYSEFCIFVRMSDAVKGKFLIKLMNSISKEEWTRMWERMKEIEHLFEYQYPSKKDDAVQMIWQAVARKEPSVRLKLHKSRRFLWSEIGKKQVATSLPWSRHFW</sequence>
<keyword evidence="6" id="KW-1133">Transmembrane helix</keyword>
<comment type="subcellular location">
    <subcellularLocation>
        <location evidence="1">Golgi apparatus membrane</location>
        <topology evidence="1">Single-pass type II membrane protein</topology>
    </subcellularLocation>
</comment>
<feature type="domain" description="Exostosin GT47" evidence="7">
    <location>
        <begin position="101"/>
        <end position="410"/>
    </location>
</feature>